<dbReference type="InterPro" id="IPR004810">
    <property type="entry name" value="PurU"/>
</dbReference>
<sequence>MTSSRASTAYLTVSCKDRPGIVAAVSGFLFSKNANIIHSDQHSSDPVGGRFFLRMQFHMKGLDGCFEEFKEEFSATVAQKFDMDWTLTPAWIKKKTAILVSKFDHAMMDLLWRAKRGELFTDITMVISNHPDLREAVESFGVTFHHVPVDKNKKEESENRILELLDGKVDLIILARYMQILTSKLIESYPGRIINIHHSFLPAFVGADPYRRAGERGVKLIGATAHYVTEELDQGPIIEQDVIRVSHRHDIEELKILGRDIERQVLSRAVKWHLSERVLIDGNKTVVFI</sequence>
<feature type="active site" evidence="3">
    <location>
        <position position="233"/>
    </location>
</feature>
<dbReference type="InterPro" id="IPR002912">
    <property type="entry name" value="ACT_dom"/>
</dbReference>
<dbReference type="Gene3D" id="3.40.50.170">
    <property type="entry name" value="Formyl transferase, N-terminal domain"/>
    <property type="match status" value="1"/>
</dbReference>
<reference evidence="7" key="1">
    <citation type="submission" date="2016-10" db="EMBL/GenBank/DDBJ databases">
        <authorList>
            <person name="Varghese N."/>
            <person name="Submissions S."/>
        </authorList>
    </citation>
    <scope>NUCLEOTIDE SEQUENCE [LARGE SCALE GENOMIC DNA]</scope>
    <source>
        <strain evidence="7">DSM 16995</strain>
    </source>
</reference>
<dbReference type="SUPFAM" id="SSF53328">
    <property type="entry name" value="Formyltransferase"/>
    <property type="match status" value="1"/>
</dbReference>
<dbReference type="PRINTS" id="PR01575">
    <property type="entry name" value="FFH4HYDRLASE"/>
</dbReference>
<keyword evidence="3" id="KW-0658">Purine biosynthesis</keyword>
<dbReference type="UniPathway" id="UPA00074">
    <property type="reaction ID" value="UER00170"/>
</dbReference>
<dbReference type="CDD" id="cd08648">
    <property type="entry name" value="FMT_core_Formyl-FH4-Hydrolase_C"/>
    <property type="match status" value="1"/>
</dbReference>
<evidence type="ECO:0000313" key="7">
    <source>
        <dbReference type="Proteomes" id="UP000199053"/>
    </source>
</evidence>
<dbReference type="InterPro" id="IPR044074">
    <property type="entry name" value="PurU_ACT"/>
</dbReference>
<dbReference type="OrthoDB" id="9806170at2"/>
<comment type="pathway">
    <text evidence="3">Purine metabolism; IMP biosynthesis via de novo pathway; formate from 10-formyl-5,6,7,8-tetrahydrofolate: step 1/1.</text>
</comment>
<dbReference type="InterPro" id="IPR036477">
    <property type="entry name" value="Formyl_transf_N_sf"/>
</dbReference>
<keyword evidence="7" id="KW-1185">Reference proteome</keyword>
<dbReference type="PANTHER" id="PTHR42706:SF1">
    <property type="entry name" value="FORMYLTETRAHYDROFOLATE DEFORMYLASE 2, MITOCHONDRIAL"/>
    <property type="match status" value="1"/>
</dbReference>
<evidence type="ECO:0000256" key="4">
    <source>
        <dbReference type="NCBIfam" id="TIGR00655"/>
    </source>
</evidence>
<proteinExistence type="inferred from homology"/>
<dbReference type="NCBIfam" id="TIGR00655">
    <property type="entry name" value="PurU"/>
    <property type="match status" value="1"/>
</dbReference>
<dbReference type="SUPFAM" id="SSF55021">
    <property type="entry name" value="ACT-like"/>
    <property type="match status" value="1"/>
</dbReference>
<dbReference type="Pfam" id="PF00551">
    <property type="entry name" value="Formyl_trans_N"/>
    <property type="match status" value="1"/>
</dbReference>
<dbReference type="EC" id="3.5.1.10" evidence="3 4"/>
<dbReference type="Gene3D" id="3.30.70.260">
    <property type="match status" value="1"/>
</dbReference>
<dbReference type="STRING" id="246191.SAMN05660337_1614"/>
<evidence type="ECO:0000259" key="5">
    <source>
        <dbReference type="PROSITE" id="PS51671"/>
    </source>
</evidence>
<dbReference type="GO" id="GO:0008864">
    <property type="term" value="F:formyltetrahydrofolate deformylase activity"/>
    <property type="evidence" value="ECO:0007669"/>
    <property type="project" value="UniProtKB-UniRule"/>
</dbReference>
<dbReference type="InterPro" id="IPR002376">
    <property type="entry name" value="Formyl_transf_N"/>
</dbReference>
<dbReference type="GO" id="GO:0006730">
    <property type="term" value="P:one-carbon metabolic process"/>
    <property type="evidence" value="ECO:0007669"/>
    <property type="project" value="UniProtKB-KW"/>
</dbReference>
<dbReference type="HAMAP" id="MF_01927">
    <property type="entry name" value="PurU"/>
    <property type="match status" value="1"/>
</dbReference>
<comment type="similarity">
    <text evidence="3">Belongs to the PurU family.</text>
</comment>
<feature type="domain" description="ACT" evidence="5">
    <location>
        <begin position="10"/>
        <end position="94"/>
    </location>
</feature>
<dbReference type="Pfam" id="PF01842">
    <property type="entry name" value="ACT"/>
    <property type="match status" value="1"/>
</dbReference>
<evidence type="ECO:0000256" key="3">
    <source>
        <dbReference type="HAMAP-Rule" id="MF_01927"/>
    </source>
</evidence>
<organism evidence="6 7">
    <name type="scientific">Maridesulfovibrio ferrireducens</name>
    <dbReference type="NCBI Taxonomy" id="246191"/>
    <lineage>
        <taxon>Bacteria</taxon>
        <taxon>Pseudomonadati</taxon>
        <taxon>Thermodesulfobacteriota</taxon>
        <taxon>Desulfovibrionia</taxon>
        <taxon>Desulfovibrionales</taxon>
        <taxon>Desulfovibrionaceae</taxon>
        <taxon>Maridesulfovibrio</taxon>
    </lineage>
</organism>
<comment type="function">
    <text evidence="3">Catalyzes the hydrolysis of 10-formyltetrahydrofolate (formyl-FH4) to formate and tetrahydrofolate (FH4).</text>
</comment>
<protein>
    <recommendedName>
        <fullName evidence="3 4">Formyltetrahydrofolate deformylase</fullName>
        <ecNumber evidence="3 4">3.5.1.10</ecNumber>
    </recommendedName>
    <alternativeName>
        <fullName evidence="3">Formyl-FH(4) hydrolase</fullName>
    </alternativeName>
</protein>
<evidence type="ECO:0000256" key="1">
    <source>
        <dbReference type="ARBA" id="ARBA00022563"/>
    </source>
</evidence>
<dbReference type="InterPro" id="IPR045865">
    <property type="entry name" value="ACT-like_dom_sf"/>
</dbReference>
<dbReference type="RefSeq" id="WP_092159917.1">
    <property type="nucleotide sequence ID" value="NZ_FNGA01000002.1"/>
</dbReference>
<name>A0A1G9FM84_9BACT</name>
<evidence type="ECO:0000313" key="6">
    <source>
        <dbReference type="EMBL" id="SDK89487.1"/>
    </source>
</evidence>
<keyword evidence="1 3" id="KW-0554">One-carbon metabolism</keyword>
<dbReference type="NCBIfam" id="NF004684">
    <property type="entry name" value="PRK06027.1"/>
    <property type="match status" value="1"/>
</dbReference>
<dbReference type="PROSITE" id="PS51671">
    <property type="entry name" value="ACT"/>
    <property type="match status" value="1"/>
</dbReference>
<accession>A0A1G9FM84</accession>
<dbReference type="CDD" id="cd04875">
    <property type="entry name" value="ACT_F4HF-DF"/>
    <property type="match status" value="1"/>
</dbReference>
<dbReference type="GO" id="GO:0006189">
    <property type="term" value="P:'de novo' IMP biosynthetic process"/>
    <property type="evidence" value="ECO:0007669"/>
    <property type="project" value="UniProtKB-UniRule"/>
</dbReference>
<dbReference type="PANTHER" id="PTHR42706">
    <property type="entry name" value="FORMYLTETRAHYDROFOLATE DEFORMYLASE"/>
    <property type="match status" value="1"/>
</dbReference>
<dbReference type="PIRSF" id="PIRSF036480">
    <property type="entry name" value="FormyFH4_hydr"/>
    <property type="match status" value="1"/>
</dbReference>
<dbReference type="EMBL" id="FNGA01000002">
    <property type="protein sequence ID" value="SDK89487.1"/>
    <property type="molecule type" value="Genomic_DNA"/>
</dbReference>
<comment type="catalytic activity">
    <reaction evidence="3">
        <text>(6R)-10-formyltetrahydrofolate + H2O = (6S)-5,6,7,8-tetrahydrofolate + formate + H(+)</text>
        <dbReference type="Rhea" id="RHEA:19833"/>
        <dbReference type="ChEBI" id="CHEBI:15377"/>
        <dbReference type="ChEBI" id="CHEBI:15378"/>
        <dbReference type="ChEBI" id="CHEBI:15740"/>
        <dbReference type="ChEBI" id="CHEBI:57453"/>
        <dbReference type="ChEBI" id="CHEBI:195366"/>
        <dbReference type="EC" id="3.5.1.10"/>
    </reaction>
</comment>
<keyword evidence="2 3" id="KW-0378">Hydrolase</keyword>
<gene>
    <name evidence="3" type="primary">purU</name>
    <name evidence="6" type="ORF">SAMN05660337_1614</name>
</gene>
<dbReference type="InterPro" id="IPR041729">
    <property type="entry name" value="Formyl-FH4-Hydrolase_C"/>
</dbReference>
<dbReference type="Proteomes" id="UP000199053">
    <property type="component" value="Unassembled WGS sequence"/>
</dbReference>
<dbReference type="AlphaFoldDB" id="A0A1G9FM84"/>
<evidence type="ECO:0000256" key="2">
    <source>
        <dbReference type="ARBA" id="ARBA00022801"/>
    </source>
</evidence>